<evidence type="ECO:0000256" key="2">
    <source>
        <dbReference type="ARBA" id="ARBA00010510"/>
    </source>
</evidence>
<evidence type="ECO:0000256" key="5">
    <source>
        <dbReference type="ARBA" id="ARBA00022692"/>
    </source>
</evidence>
<evidence type="ECO:0000313" key="10">
    <source>
        <dbReference type="EMBL" id="NWT21393.1"/>
    </source>
</evidence>
<dbReference type="Gene3D" id="2.40.160.10">
    <property type="entry name" value="Porin"/>
    <property type="match status" value="1"/>
</dbReference>
<dbReference type="EMBL" id="VZRF01015509">
    <property type="protein sequence ID" value="NWT21393.1"/>
    <property type="molecule type" value="Genomic_DNA"/>
</dbReference>
<name>A0A7K5LTC2_VIRAL</name>
<proteinExistence type="inferred from homology"/>
<keyword evidence="9" id="KW-0472">Membrane</keyword>
<dbReference type="Pfam" id="PF01459">
    <property type="entry name" value="Porin_3"/>
    <property type="match status" value="1"/>
</dbReference>
<evidence type="ECO:0000256" key="3">
    <source>
        <dbReference type="ARBA" id="ARBA00022448"/>
    </source>
</evidence>
<comment type="similarity">
    <text evidence="2">Belongs to the Tom40 family.</text>
</comment>
<sequence>PQVFPTLLGDMDSSGSLNAQALTLLGERLRAKAVFQTHQARFVTWQFDAEYRGDDCTATLTLGNPDVLGGSVIVVAHFLQSLTARLVLGGELVYHRRPGEEGAILTLAGKYTGMATLGTPGDTLGTRWQCHLGATSLFAAPNWVTTLNVGYGGAHASYYHRANEQVGV</sequence>
<evidence type="ECO:0000313" key="11">
    <source>
        <dbReference type="Proteomes" id="UP000589495"/>
    </source>
</evidence>
<keyword evidence="7" id="KW-0653">Protein transport</keyword>
<evidence type="ECO:0000256" key="4">
    <source>
        <dbReference type="ARBA" id="ARBA00022452"/>
    </source>
</evidence>
<protein>
    <submittedName>
        <fullName evidence="10">TM40L protein</fullName>
    </submittedName>
</protein>
<keyword evidence="6" id="KW-1000">Mitochondrion outer membrane</keyword>
<dbReference type="InterPro" id="IPR037930">
    <property type="entry name" value="Tom40"/>
</dbReference>
<feature type="non-terminal residue" evidence="10">
    <location>
        <position position="1"/>
    </location>
</feature>
<dbReference type="GO" id="GO:0030150">
    <property type="term" value="P:protein import into mitochondrial matrix"/>
    <property type="evidence" value="ECO:0007669"/>
    <property type="project" value="InterPro"/>
</dbReference>
<keyword evidence="11" id="KW-1185">Reference proteome</keyword>
<keyword evidence="3" id="KW-0813">Transport</keyword>
<organism evidence="10 11">
    <name type="scientific">Vireo altiloquus</name>
    <name type="common">Black-whiskered vireo</name>
    <name type="synonym">Muscicapa altiloqua</name>
    <dbReference type="NCBI Taxonomy" id="34956"/>
    <lineage>
        <taxon>Eukaryota</taxon>
        <taxon>Metazoa</taxon>
        <taxon>Chordata</taxon>
        <taxon>Craniata</taxon>
        <taxon>Vertebrata</taxon>
        <taxon>Euteleostomi</taxon>
        <taxon>Archelosauria</taxon>
        <taxon>Archosauria</taxon>
        <taxon>Dinosauria</taxon>
        <taxon>Saurischia</taxon>
        <taxon>Theropoda</taxon>
        <taxon>Coelurosauria</taxon>
        <taxon>Aves</taxon>
        <taxon>Neognathae</taxon>
        <taxon>Neoaves</taxon>
        <taxon>Telluraves</taxon>
        <taxon>Australaves</taxon>
        <taxon>Passeriformes</taxon>
        <taxon>Corvoidea</taxon>
        <taxon>Vireonidae</taxon>
        <taxon>Vireoninae</taxon>
        <taxon>Vireo</taxon>
    </lineage>
</organism>
<evidence type="ECO:0000256" key="6">
    <source>
        <dbReference type="ARBA" id="ARBA00022787"/>
    </source>
</evidence>
<keyword evidence="4" id="KW-1134">Transmembrane beta strand</keyword>
<feature type="non-terminal residue" evidence="10">
    <location>
        <position position="168"/>
    </location>
</feature>
<evidence type="ECO:0000256" key="1">
    <source>
        <dbReference type="ARBA" id="ARBA00004374"/>
    </source>
</evidence>
<dbReference type="PANTHER" id="PTHR10802">
    <property type="entry name" value="MITOCHONDRIAL IMPORT RECEPTOR SUBUNIT TOM40"/>
    <property type="match status" value="1"/>
</dbReference>
<evidence type="ECO:0000256" key="8">
    <source>
        <dbReference type="ARBA" id="ARBA00023128"/>
    </source>
</evidence>
<keyword evidence="8" id="KW-0496">Mitochondrion</keyword>
<dbReference type="GO" id="GO:0008320">
    <property type="term" value="F:protein transmembrane transporter activity"/>
    <property type="evidence" value="ECO:0007669"/>
    <property type="project" value="InterPro"/>
</dbReference>
<reference evidence="10 11" key="1">
    <citation type="submission" date="2019-09" db="EMBL/GenBank/DDBJ databases">
        <title>Bird 10,000 Genomes (B10K) Project - Family phase.</title>
        <authorList>
            <person name="Zhang G."/>
        </authorList>
    </citation>
    <scope>NUCLEOTIDE SEQUENCE [LARGE SCALE GENOMIC DNA]</scope>
    <source>
        <strain evidence="10">B10K-DU-001-22</strain>
        <tissue evidence="10">Muscle</tissue>
    </source>
</reference>
<dbReference type="GO" id="GO:0005741">
    <property type="term" value="C:mitochondrial outer membrane"/>
    <property type="evidence" value="ECO:0007669"/>
    <property type="project" value="UniProtKB-SubCell"/>
</dbReference>
<keyword evidence="5" id="KW-0812">Transmembrane</keyword>
<dbReference type="AlphaFoldDB" id="A0A7K5LTC2"/>
<accession>A0A7K5LTC2</accession>
<dbReference type="InterPro" id="IPR023614">
    <property type="entry name" value="Porin_dom_sf"/>
</dbReference>
<evidence type="ECO:0000256" key="7">
    <source>
        <dbReference type="ARBA" id="ARBA00022927"/>
    </source>
</evidence>
<comment type="subcellular location">
    <subcellularLocation>
        <location evidence="1">Mitochondrion outer membrane</location>
        <topology evidence="1">Multi-pass membrane protein</topology>
    </subcellularLocation>
</comment>
<gene>
    <name evidence="10" type="primary">Tomm40l</name>
    <name evidence="10" type="ORF">VIRALT_R13422</name>
</gene>
<dbReference type="Proteomes" id="UP000589495">
    <property type="component" value="Unassembled WGS sequence"/>
</dbReference>
<evidence type="ECO:0000256" key="9">
    <source>
        <dbReference type="ARBA" id="ARBA00023136"/>
    </source>
</evidence>
<comment type="caution">
    <text evidence="10">The sequence shown here is derived from an EMBL/GenBank/DDBJ whole genome shotgun (WGS) entry which is preliminary data.</text>
</comment>
<dbReference type="InterPro" id="IPR027246">
    <property type="entry name" value="Porin_Euk/Tom40"/>
</dbReference>